<dbReference type="OrthoDB" id="1300414at2759"/>
<gene>
    <name evidence="1" type="ORF">EPI10_027130</name>
</gene>
<evidence type="ECO:0000313" key="2">
    <source>
        <dbReference type="Proteomes" id="UP000325315"/>
    </source>
</evidence>
<sequence length="104" mass="11002">MEASGTESKGKAIGELKRSGFAIPTPKFKRRAELAIRDFPPGCGPSFGADDQEALIDIGSTHSYVSSTVSGTLSIESEVASREMTVISPLGQSVVVNKLFRNVS</sequence>
<organism evidence="1 2">
    <name type="scientific">Gossypium australe</name>
    <dbReference type="NCBI Taxonomy" id="47621"/>
    <lineage>
        <taxon>Eukaryota</taxon>
        <taxon>Viridiplantae</taxon>
        <taxon>Streptophyta</taxon>
        <taxon>Embryophyta</taxon>
        <taxon>Tracheophyta</taxon>
        <taxon>Spermatophyta</taxon>
        <taxon>Magnoliopsida</taxon>
        <taxon>eudicotyledons</taxon>
        <taxon>Gunneridae</taxon>
        <taxon>Pentapetalae</taxon>
        <taxon>rosids</taxon>
        <taxon>malvids</taxon>
        <taxon>Malvales</taxon>
        <taxon>Malvaceae</taxon>
        <taxon>Malvoideae</taxon>
        <taxon>Gossypium</taxon>
    </lineage>
</organism>
<proteinExistence type="predicted"/>
<dbReference type="Proteomes" id="UP000325315">
    <property type="component" value="Unassembled WGS sequence"/>
</dbReference>
<accession>A0A5B6UWJ2</accession>
<dbReference type="AlphaFoldDB" id="A0A5B6UWJ2"/>
<keyword evidence="2" id="KW-1185">Reference proteome</keyword>
<reference evidence="2" key="1">
    <citation type="journal article" date="2019" name="Plant Biotechnol. J.">
        <title>Genome sequencing of the Australian wild diploid species Gossypium australe highlights disease resistance and delayed gland morphogenesis.</title>
        <authorList>
            <person name="Cai Y."/>
            <person name="Cai X."/>
            <person name="Wang Q."/>
            <person name="Wang P."/>
            <person name="Zhang Y."/>
            <person name="Cai C."/>
            <person name="Xu Y."/>
            <person name="Wang K."/>
            <person name="Zhou Z."/>
            <person name="Wang C."/>
            <person name="Geng S."/>
            <person name="Li B."/>
            <person name="Dong Q."/>
            <person name="Hou Y."/>
            <person name="Wang H."/>
            <person name="Ai P."/>
            <person name="Liu Z."/>
            <person name="Yi F."/>
            <person name="Sun M."/>
            <person name="An G."/>
            <person name="Cheng J."/>
            <person name="Zhang Y."/>
            <person name="Shi Q."/>
            <person name="Xie Y."/>
            <person name="Shi X."/>
            <person name="Chang Y."/>
            <person name="Huang F."/>
            <person name="Chen Y."/>
            <person name="Hong S."/>
            <person name="Mi L."/>
            <person name="Sun Q."/>
            <person name="Zhang L."/>
            <person name="Zhou B."/>
            <person name="Peng R."/>
            <person name="Zhang X."/>
            <person name="Liu F."/>
        </authorList>
    </citation>
    <scope>NUCLEOTIDE SEQUENCE [LARGE SCALE GENOMIC DNA]</scope>
    <source>
        <strain evidence="2">cv. PA1801</strain>
    </source>
</reference>
<dbReference type="EMBL" id="SMMG02000009">
    <property type="protein sequence ID" value="KAA3460472.1"/>
    <property type="molecule type" value="Genomic_DNA"/>
</dbReference>
<protein>
    <submittedName>
        <fullName evidence="1">Iota-carrageenase</fullName>
    </submittedName>
</protein>
<evidence type="ECO:0000313" key="1">
    <source>
        <dbReference type="EMBL" id="KAA3460472.1"/>
    </source>
</evidence>
<name>A0A5B6UWJ2_9ROSI</name>
<dbReference type="Pfam" id="PF08284">
    <property type="entry name" value="RVP_2"/>
    <property type="match status" value="1"/>
</dbReference>
<comment type="caution">
    <text evidence="1">The sequence shown here is derived from an EMBL/GenBank/DDBJ whole genome shotgun (WGS) entry which is preliminary data.</text>
</comment>